<organism evidence="1">
    <name type="scientific">Salmonella enterica I</name>
    <dbReference type="NCBI Taxonomy" id="59201"/>
    <lineage>
        <taxon>Bacteria</taxon>
        <taxon>Pseudomonadati</taxon>
        <taxon>Pseudomonadota</taxon>
        <taxon>Gammaproteobacteria</taxon>
        <taxon>Enterobacterales</taxon>
        <taxon>Enterobacteriaceae</taxon>
        <taxon>Salmonella</taxon>
    </lineage>
</organism>
<reference evidence="1" key="1">
    <citation type="submission" date="2021-01" db="EMBL/GenBank/DDBJ databases">
        <title>Keeping alert to hypervirulent salmonella strains isolated from avain.</title>
        <authorList>
            <person name="Ma J."/>
            <person name="Pan X."/>
            <person name="Yao H."/>
        </authorList>
    </citation>
    <scope>NUCLEOTIDE SEQUENCE</scope>
    <source>
        <strain evidence="1">Se13</strain>
    </source>
</reference>
<evidence type="ECO:0000313" key="1">
    <source>
        <dbReference type="EMBL" id="QQP09358.1"/>
    </source>
</evidence>
<sequence length="38" mass="4200">MLLVGLITAAIRYGFFVYGAQRRISLTPCRSTVFCCTA</sequence>
<accession>A0A7T8FK26</accession>
<dbReference type="EMBL" id="CP067337">
    <property type="protein sequence ID" value="QQP09358.1"/>
    <property type="molecule type" value="Genomic_DNA"/>
</dbReference>
<dbReference type="AlphaFoldDB" id="A0A7T8FK26"/>
<gene>
    <name evidence="1" type="ORF">JG555_07650</name>
</gene>
<protein>
    <submittedName>
        <fullName evidence="1">Uncharacterized protein</fullName>
    </submittedName>
</protein>
<proteinExistence type="predicted"/>
<name>A0A7T8FK26_SALET</name>